<dbReference type="SUPFAM" id="SSF48498">
    <property type="entry name" value="Tetracyclin repressor-like, C-terminal domain"/>
    <property type="match status" value="1"/>
</dbReference>
<dbReference type="PANTHER" id="PTHR30055:SF146">
    <property type="entry name" value="HTH-TYPE TRANSCRIPTIONAL DUAL REGULATOR CECR"/>
    <property type="match status" value="1"/>
</dbReference>
<dbReference type="GO" id="GO:0003700">
    <property type="term" value="F:DNA-binding transcription factor activity"/>
    <property type="evidence" value="ECO:0007669"/>
    <property type="project" value="TreeGrafter"/>
</dbReference>
<dbReference type="Pfam" id="PF14246">
    <property type="entry name" value="TetR_C_7"/>
    <property type="match status" value="1"/>
</dbReference>
<evidence type="ECO:0000313" key="5">
    <source>
        <dbReference type="Proteomes" id="UP000325787"/>
    </source>
</evidence>
<dbReference type="SUPFAM" id="SSF46689">
    <property type="entry name" value="Homeodomain-like"/>
    <property type="match status" value="1"/>
</dbReference>
<dbReference type="Pfam" id="PF00440">
    <property type="entry name" value="TetR_N"/>
    <property type="match status" value="1"/>
</dbReference>
<dbReference type="PRINTS" id="PR00455">
    <property type="entry name" value="HTHTETR"/>
</dbReference>
<dbReference type="InterPro" id="IPR009057">
    <property type="entry name" value="Homeodomain-like_sf"/>
</dbReference>
<feature type="DNA-binding region" description="H-T-H motif" evidence="2">
    <location>
        <begin position="39"/>
        <end position="58"/>
    </location>
</feature>
<keyword evidence="5" id="KW-1185">Reference proteome</keyword>
<dbReference type="GO" id="GO:0000976">
    <property type="term" value="F:transcription cis-regulatory region binding"/>
    <property type="evidence" value="ECO:0007669"/>
    <property type="project" value="TreeGrafter"/>
</dbReference>
<evidence type="ECO:0000256" key="2">
    <source>
        <dbReference type="PROSITE-ProRule" id="PRU00335"/>
    </source>
</evidence>
<dbReference type="PANTHER" id="PTHR30055">
    <property type="entry name" value="HTH-TYPE TRANSCRIPTIONAL REGULATOR RUTR"/>
    <property type="match status" value="1"/>
</dbReference>
<feature type="domain" description="HTH tetR-type" evidence="3">
    <location>
        <begin position="16"/>
        <end position="76"/>
    </location>
</feature>
<dbReference type="InterPro" id="IPR050109">
    <property type="entry name" value="HTH-type_TetR-like_transc_reg"/>
</dbReference>
<dbReference type="Gene3D" id="1.10.357.10">
    <property type="entry name" value="Tetracycline Repressor, domain 2"/>
    <property type="match status" value="1"/>
</dbReference>
<dbReference type="PROSITE" id="PS01081">
    <property type="entry name" value="HTH_TETR_1"/>
    <property type="match status" value="1"/>
</dbReference>
<gene>
    <name evidence="4" type="ORF">EKG83_32315</name>
</gene>
<dbReference type="AlphaFoldDB" id="A0A5Q0H5C5"/>
<dbReference type="KEGG" id="ssyi:EKG83_32315"/>
<evidence type="ECO:0000313" key="4">
    <source>
        <dbReference type="EMBL" id="QFZ21451.1"/>
    </source>
</evidence>
<proteinExistence type="predicted"/>
<dbReference type="OrthoDB" id="7186128at2"/>
<organism evidence="4 5">
    <name type="scientific">Saccharothrix syringae</name>
    <name type="common">Nocardiopsis syringae</name>
    <dbReference type="NCBI Taxonomy" id="103733"/>
    <lineage>
        <taxon>Bacteria</taxon>
        <taxon>Bacillati</taxon>
        <taxon>Actinomycetota</taxon>
        <taxon>Actinomycetes</taxon>
        <taxon>Pseudonocardiales</taxon>
        <taxon>Pseudonocardiaceae</taxon>
        <taxon>Saccharothrix</taxon>
    </lineage>
</organism>
<accession>A0A5Q0H5C5</accession>
<evidence type="ECO:0000259" key="3">
    <source>
        <dbReference type="PROSITE" id="PS50977"/>
    </source>
</evidence>
<dbReference type="InterPro" id="IPR023772">
    <property type="entry name" value="DNA-bd_HTH_TetR-type_CS"/>
</dbReference>
<evidence type="ECO:0000256" key="1">
    <source>
        <dbReference type="ARBA" id="ARBA00023125"/>
    </source>
</evidence>
<keyword evidence="1 2" id="KW-0238">DNA-binding</keyword>
<name>A0A5Q0H5C5_SACSY</name>
<reference evidence="5" key="1">
    <citation type="journal article" date="2021" name="Curr. Microbiol.">
        <title>Complete genome of nocamycin-producing strain Saccharothrix syringae NRRL B-16468 reveals the biosynthetic potential for secondary metabolites.</title>
        <authorList>
            <person name="Mo X."/>
            <person name="Yang S."/>
        </authorList>
    </citation>
    <scope>NUCLEOTIDE SEQUENCE [LARGE SCALE GENOMIC DNA]</scope>
    <source>
        <strain evidence="5">ATCC 51364 / DSM 43886 / JCM 6844 / KCTC 9398 / NBRC 14523 / NRRL B-16468 / INA 2240</strain>
    </source>
</reference>
<dbReference type="InterPro" id="IPR036271">
    <property type="entry name" value="Tet_transcr_reg_TetR-rel_C_sf"/>
</dbReference>
<sequence>MTRADQDVERPQRGLSRKHGDITRAAREVFGRVGYLMASIDMIASEAGVSTRTIYNHFDNKEHLFAAVVTESSRRVVQAHEAIIERHLSDVTDAETALVELARTWVRPLPEFVDHFAIVRRINAEHDHFPRELFEAWQEAGPRRVQRTLAARMAAMHDRGLLRAEDPHFAAHHFAVLLNATLAARARDAGRELGEAELDEVAEEVVRAFLYGYLPPAER</sequence>
<dbReference type="InterPro" id="IPR001647">
    <property type="entry name" value="HTH_TetR"/>
</dbReference>
<dbReference type="PROSITE" id="PS50977">
    <property type="entry name" value="HTH_TETR_2"/>
    <property type="match status" value="1"/>
</dbReference>
<dbReference type="EMBL" id="CP034550">
    <property type="protein sequence ID" value="QFZ21451.1"/>
    <property type="molecule type" value="Genomic_DNA"/>
</dbReference>
<dbReference type="RefSeq" id="WP_033434862.1">
    <property type="nucleotide sequence ID" value="NZ_CP034550.1"/>
</dbReference>
<protein>
    <submittedName>
        <fullName evidence="4">TetR family transcriptional regulator</fullName>
    </submittedName>
</protein>
<dbReference type="Proteomes" id="UP000325787">
    <property type="component" value="Chromosome"/>
</dbReference>
<dbReference type="InterPro" id="IPR039536">
    <property type="entry name" value="TetR_C_Proteobacteria"/>
</dbReference>